<name>A0AB39UZK5_9GAMM</name>
<dbReference type="Pfam" id="PF04958">
    <property type="entry name" value="AstA"/>
    <property type="match status" value="1"/>
</dbReference>
<dbReference type="GO" id="GO:0008791">
    <property type="term" value="F:arginine N-succinyltransferase activity"/>
    <property type="evidence" value="ECO:0007669"/>
    <property type="project" value="UniProtKB-EC"/>
</dbReference>
<dbReference type="EC" id="2.3.1.109" evidence="4"/>
<organism evidence="4">
    <name type="scientific">Thermohahella caldifontis</name>
    <dbReference type="NCBI Taxonomy" id="3142973"/>
    <lineage>
        <taxon>Bacteria</taxon>
        <taxon>Pseudomonadati</taxon>
        <taxon>Pseudomonadota</taxon>
        <taxon>Gammaproteobacteria</taxon>
        <taxon>Oceanospirillales</taxon>
        <taxon>Hahellaceae</taxon>
        <taxon>Thermohahella</taxon>
    </lineage>
</organism>
<dbReference type="PANTHER" id="PTHR30420">
    <property type="entry name" value="N-SUCCINYLARGININE DIHYDROLASE"/>
    <property type="match status" value="1"/>
</dbReference>
<protein>
    <submittedName>
        <fullName evidence="4">Arginine N-succinyltransferase</fullName>
        <ecNumber evidence="4">2.3.1.109</ecNumber>
    </submittedName>
</protein>
<gene>
    <name evidence="4" type="ORF">AAIA72_04290</name>
</gene>
<accession>A0AB39UZK5</accession>
<dbReference type="PANTHER" id="PTHR30420:SF1">
    <property type="entry name" value="ARGININE N-SUCCINYLTRANSFERASE"/>
    <property type="match status" value="1"/>
</dbReference>
<dbReference type="InterPro" id="IPR016181">
    <property type="entry name" value="Acyl_CoA_acyltransferase"/>
</dbReference>
<evidence type="ECO:0000313" key="4">
    <source>
        <dbReference type="EMBL" id="XDT73201.1"/>
    </source>
</evidence>
<reference evidence="4" key="1">
    <citation type="submission" date="2024-05" db="EMBL/GenBank/DDBJ databases">
        <title>Genome sequencing of novel strain.</title>
        <authorList>
            <person name="Ganbat D."/>
            <person name="Ganbat S."/>
            <person name="Lee S.-J."/>
        </authorList>
    </citation>
    <scope>NUCLEOTIDE SEQUENCE</scope>
    <source>
        <strain evidence="4">SMD15-11</strain>
    </source>
</reference>
<dbReference type="NCBIfam" id="TIGR03243">
    <property type="entry name" value="arg_catab_AOST"/>
    <property type="match status" value="1"/>
</dbReference>
<dbReference type="KEGG" id="tcd:AAIA72_04290"/>
<evidence type="ECO:0000256" key="2">
    <source>
        <dbReference type="ARBA" id="ARBA00022679"/>
    </source>
</evidence>
<dbReference type="InterPro" id="IPR007041">
    <property type="entry name" value="Arg_succinylTrfase_AstA/AruG"/>
</dbReference>
<dbReference type="SUPFAM" id="SSF55729">
    <property type="entry name" value="Acyl-CoA N-acyltransferases (Nat)"/>
    <property type="match status" value="1"/>
</dbReference>
<dbReference type="AlphaFoldDB" id="A0AB39UZK5"/>
<sequence>MTAYRVRPARHEDVPGIERLLAQMDVRVSTLPVDRDKLAEKISQSCLAFEGDPSVAGRERYLFVLEDTESGEILGTSGIDRCAGNGAPFYNYRMDELIHSSHQLGVFNTVPVLYMTHELTGRSLLCSLTFDKQKVDQAGRELLSRARFLFMHLNAERFDPRVIVEIQGVQTPEGQSPFWDSLGRHFFDMDFATADYYSSIKSKTFIAEMMPAHPIYVSLLTDAAREAIGQPHPAASANCQLLHREGFRIGKYIDIFDGGPTLEASLDQINTVKHARSKQVRLTPGTMGLSYLMGVQQENGFVATLVKLTDGMGDVLRVPERAAQMLELNDGDQVIYSPL</sequence>
<keyword evidence="2 4" id="KW-0808">Transferase</keyword>
<proteinExistence type="predicted"/>
<keyword evidence="3 4" id="KW-0012">Acyltransferase</keyword>
<dbReference type="EMBL" id="CP154858">
    <property type="protein sequence ID" value="XDT73201.1"/>
    <property type="molecule type" value="Genomic_DNA"/>
</dbReference>
<keyword evidence="1" id="KW-0056">Arginine metabolism</keyword>
<evidence type="ECO:0000256" key="1">
    <source>
        <dbReference type="ARBA" id="ARBA00022503"/>
    </source>
</evidence>
<dbReference type="RefSeq" id="WP_369602195.1">
    <property type="nucleotide sequence ID" value="NZ_CP154858.1"/>
</dbReference>
<dbReference type="GO" id="GO:0006527">
    <property type="term" value="P:L-arginine catabolic process"/>
    <property type="evidence" value="ECO:0007669"/>
    <property type="project" value="InterPro"/>
</dbReference>
<evidence type="ECO:0000256" key="3">
    <source>
        <dbReference type="ARBA" id="ARBA00023315"/>
    </source>
</evidence>